<dbReference type="InterPro" id="IPR029021">
    <property type="entry name" value="Prot-tyrosine_phosphatase-like"/>
</dbReference>
<feature type="domain" description="Rhodanese" evidence="8">
    <location>
        <begin position="571"/>
        <end position="682"/>
    </location>
</feature>
<dbReference type="Pfam" id="PF00102">
    <property type="entry name" value="Y_phosphatase"/>
    <property type="match status" value="1"/>
</dbReference>
<name>A0A2U1JER1_SMIAN</name>
<keyword evidence="3" id="KW-0521">NADP</keyword>
<dbReference type="InterPro" id="IPR002347">
    <property type="entry name" value="SDR_fam"/>
</dbReference>
<dbReference type="PROSITE" id="PS00061">
    <property type="entry name" value="ADH_SHORT"/>
    <property type="match status" value="1"/>
</dbReference>
<dbReference type="PANTHER" id="PTHR43618">
    <property type="entry name" value="7-ALPHA-HYDROXYSTEROID DEHYDROGENASE"/>
    <property type="match status" value="1"/>
</dbReference>
<dbReference type="SUPFAM" id="SSF52799">
    <property type="entry name" value="(Phosphotyrosine protein) phosphatases II"/>
    <property type="match status" value="1"/>
</dbReference>
<feature type="domain" description="Tyrosine specific protein phosphatases" evidence="7">
    <location>
        <begin position="971"/>
        <end position="1057"/>
    </location>
</feature>
<dbReference type="PRINTS" id="PR00080">
    <property type="entry name" value="SDRFAMILY"/>
</dbReference>
<dbReference type="PROSITE" id="PS00383">
    <property type="entry name" value="TYR_PHOSPHATASE_1"/>
    <property type="match status" value="1"/>
</dbReference>
<gene>
    <name evidence="9" type="ORF">BB558_000214</name>
</gene>
<dbReference type="Gene3D" id="3.90.190.10">
    <property type="entry name" value="Protein tyrosine phosphatase superfamily"/>
    <property type="match status" value="1"/>
</dbReference>
<comment type="similarity">
    <text evidence="1">Belongs to the short-chain dehydrogenases/reductases (SDR) family.</text>
</comment>
<evidence type="ECO:0000256" key="1">
    <source>
        <dbReference type="ARBA" id="ARBA00006484"/>
    </source>
</evidence>
<dbReference type="Gene3D" id="3.40.250.10">
    <property type="entry name" value="Rhodanese-like domain"/>
    <property type="match status" value="1"/>
</dbReference>
<sequence length="1729" mass="193020">MDVEKLFGVKDKVVLVTGGSRGIGLMIAEGFVANGARVYISSRSVDVCNEVAAELTKKGPGLCVSLPADLQKMADIKKLVGELTKLEPNGLDILINNAGANWSTPIDDYPEGGFNKVITLNLTNVFFLSQKLLPMLEKRATARNPSRIINIGSVDGIGVSRFPTFAYGASKSGLHHLTRGMSTHLGRRHITVNAVAPGPFQSKMMAETLDKNRDSIEKNNPMGRIGCPEDMAGVCIYLSSKAGCYVNGAVLVVDGGTIHIAQDKKRSYNTENGRFSRRQKKHKHENTPESDLGSDSGYVFMSDFENLDYQNNENESPLNHLKTYQHSKQDGNDLKNKELESILDYYNKSISKPKTPNKNSFLSQTSRFTQKLNIPTRKPSHNQDSYAKTLVPNTISGEIKIDNDFIRRNPKASKRLGFISHDIPKTKNHSHKSNFIEYDSDSHSENLIKPPISSSKTKSIVNNWNPNLSSSDNNNTQTKTPRKYLPSISNSSHKSKSKNSNTSKSRKHKIKKNKTVGKLSSYDASILIKENINTLLKVPSEKLQSRFNSFKGSDSGYHPELNHISKDISSSSTHLFIVDTRSYAEYEEGHIISAISLAELKDKSIVKKGTAQLLTEYIQITSTDPKNTKSSKNITLLFYDDGNSENAWKQAVIYKELQISHTVFALYDGFSEFSKEYFHLCYYTNINNDEIDEYHNMVKKSLTTPNSNRGIDQYYKKSTPLKSKKSTLFSRKMNRPVSSVKLSSFPIPNWLKQRSGDDAFGISIASTFFSKIEQSENNRLKEIQEIKNNNSNMIADFSFDSGHSRIAHNRYPNILPYDHSRVIIGSGGSENDYINASHVGLPGGPQYIVSQGPMKTTVNDFWQMIWEKEIGVIVMLGELIENGREKCYQYWPKTFGIWKRCRINGKTENGGEPIISIRMEAGADDCNFPGITVRLFRVRLSINGVVTEKARLITQVHYWNWSDHSVPSDIQCFLRTIKLATCAMGNVTFNTSSIQSILVHCSAGCGRSGVFCAIDTALKLKKGNNPVIVEDYDPMYSIVSAMRRQRMGIVQSLEQFMFCYKALLSSFSEPTLPYPQLNVVSVPIEQLKLVVKWNRLRSKVFAPDSAHTVWIMVAFMEIASELKLVKKKLSYKYINNDSTCSLTEIERPFSTSCFVSRPPNEIESEIDLEELLDYSLSKTNDTSYQVQNFKTYQSGTLGASITSSYNAQELVKRAKTGPGITGYSSQGKVVYKNVERKDTNNEDSDMQRSRSLNVNVTTYKEAIISLNNDNDTPESLLDNTHISAINDSTSISGNIPNNKHITNHHDEIPNALPSENLLREQKENDMITLKKPKPKKRFGKNPNLVISLSPNTGDNILNPFPATPNIILTPKKTNNSAFNKPENAKSNLNPGKNFFSEFSEPVPPTPMANSPRFFKEKGMFIAGNKGLINKASKLPGNLSFNGTNKNNSYKTVNVSSGLNPKVTRVFSDNSAFKSKDISPENENNLITASETEPKSMIVLKSNKNLPFLESSIPPLSQFTKHNKSSNLGSGTKSSLSALNPNRNLYQPSPKSYDFGKKGHITPFPTFESAEQSFTQHDPYSGTTIGPGISQNYSNAGDATLFSKPTKVVSSRYSKSDPYSFDQAMAEDRVPETAPAYKNTFFRDSEMKNSSGDVSLYEDAISFPRLKPSPDPEPFLSGMTDYDKLYENQTINLSSLRSFDSYKSAKSTGASQNRNKIVAELFPLSSDEMF</sequence>
<dbReference type="PROSITE" id="PS50056">
    <property type="entry name" value="TYR_PHOSPHATASE_2"/>
    <property type="match status" value="1"/>
</dbReference>
<feature type="compositionally biased region" description="Basic residues" evidence="5">
    <location>
        <begin position="275"/>
        <end position="284"/>
    </location>
</feature>
<feature type="region of interest" description="Disordered" evidence="5">
    <location>
        <begin position="417"/>
        <end position="515"/>
    </location>
</feature>
<dbReference type="SUPFAM" id="SSF51735">
    <property type="entry name" value="NAD(P)-binding Rossmann-fold domains"/>
    <property type="match status" value="1"/>
</dbReference>
<dbReference type="InterPro" id="IPR001763">
    <property type="entry name" value="Rhodanese-like_dom"/>
</dbReference>
<dbReference type="InterPro" id="IPR000242">
    <property type="entry name" value="PTP_cat"/>
</dbReference>
<evidence type="ECO:0000313" key="10">
    <source>
        <dbReference type="Proteomes" id="UP000245591"/>
    </source>
</evidence>
<evidence type="ECO:0000259" key="7">
    <source>
        <dbReference type="PROSITE" id="PS50056"/>
    </source>
</evidence>
<feature type="region of interest" description="Disordered" evidence="5">
    <location>
        <begin position="1518"/>
        <end position="1548"/>
    </location>
</feature>
<proteinExistence type="inferred from homology"/>
<protein>
    <recommendedName>
        <fullName evidence="2">protein-tyrosine-phosphatase</fullName>
        <ecNumber evidence="2">3.1.3.48</ecNumber>
    </recommendedName>
</protein>
<dbReference type="EMBL" id="MBFU01000011">
    <property type="protein sequence ID" value="PWA03577.1"/>
    <property type="molecule type" value="Genomic_DNA"/>
</dbReference>
<dbReference type="InterPro" id="IPR052178">
    <property type="entry name" value="Sec_Metab_Biosynth_SDR"/>
</dbReference>
<dbReference type="Pfam" id="PF13561">
    <property type="entry name" value="adh_short_C2"/>
    <property type="match status" value="1"/>
</dbReference>
<comment type="caution">
    <text evidence="9">The sequence shown here is derived from an EMBL/GenBank/DDBJ whole genome shotgun (WGS) entry which is preliminary data.</text>
</comment>
<feature type="domain" description="Tyrosine-protein phosphatase" evidence="6">
    <location>
        <begin position="779"/>
        <end position="1066"/>
    </location>
</feature>
<evidence type="ECO:0000256" key="3">
    <source>
        <dbReference type="ARBA" id="ARBA00022857"/>
    </source>
</evidence>
<dbReference type="GO" id="GO:0004725">
    <property type="term" value="F:protein tyrosine phosphatase activity"/>
    <property type="evidence" value="ECO:0007669"/>
    <property type="project" value="UniProtKB-EC"/>
</dbReference>
<reference evidence="9 10" key="1">
    <citation type="journal article" date="2018" name="MBio">
        <title>Comparative Genomics Reveals the Core Gene Toolbox for the Fungus-Insect Symbiosis.</title>
        <authorList>
            <person name="Wang Y."/>
            <person name="Stata M."/>
            <person name="Wang W."/>
            <person name="Stajich J.E."/>
            <person name="White M.M."/>
            <person name="Moncalvo J.M."/>
        </authorList>
    </citation>
    <scope>NUCLEOTIDE SEQUENCE [LARGE SCALE GENOMIC DNA]</scope>
    <source>
        <strain evidence="9 10">AUS-126-30</strain>
    </source>
</reference>
<dbReference type="Proteomes" id="UP000245591">
    <property type="component" value="Unassembled WGS sequence"/>
</dbReference>
<dbReference type="InterPro" id="IPR036291">
    <property type="entry name" value="NAD(P)-bd_dom_sf"/>
</dbReference>
<keyword evidence="4" id="KW-0560">Oxidoreductase</keyword>
<organism evidence="9 10">
    <name type="scientific">Smittium angustum</name>
    <dbReference type="NCBI Taxonomy" id="133377"/>
    <lineage>
        <taxon>Eukaryota</taxon>
        <taxon>Fungi</taxon>
        <taxon>Fungi incertae sedis</taxon>
        <taxon>Zoopagomycota</taxon>
        <taxon>Kickxellomycotina</taxon>
        <taxon>Harpellomycetes</taxon>
        <taxon>Harpellales</taxon>
        <taxon>Legeriomycetaceae</taxon>
        <taxon>Smittium</taxon>
    </lineage>
</organism>
<evidence type="ECO:0000256" key="2">
    <source>
        <dbReference type="ARBA" id="ARBA00013064"/>
    </source>
</evidence>
<evidence type="ECO:0000259" key="8">
    <source>
        <dbReference type="PROSITE" id="PS50206"/>
    </source>
</evidence>
<evidence type="ECO:0000256" key="4">
    <source>
        <dbReference type="ARBA" id="ARBA00023002"/>
    </source>
</evidence>
<dbReference type="SMART" id="SM00404">
    <property type="entry name" value="PTPc_motif"/>
    <property type="match status" value="1"/>
</dbReference>
<dbReference type="Pfam" id="PF00581">
    <property type="entry name" value="Rhodanese"/>
    <property type="match status" value="1"/>
</dbReference>
<dbReference type="GO" id="GO:0016491">
    <property type="term" value="F:oxidoreductase activity"/>
    <property type="evidence" value="ECO:0007669"/>
    <property type="project" value="UniProtKB-KW"/>
</dbReference>
<feature type="region of interest" description="Disordered" evidence="5">
    <location>
        <begin position="266"/>
        <end position="296"/>
    </location>
</feature>
<feature type="compositionally biased region" description="Basic residues" evidence="5">
    <location>
        <begin position="504"/>
        <end position="515"/>
    </location>
</feature>
<feature type="compositionally biased region" description="Low complexity" evidence="5">
    <location>
        <begin position="448"/>
        <end position="460"/>
    </location>
</feature>
<dbReference type="CDD" id="cd00047">
    <property type="entry name" value="PTPc"/>
    <property type="match status" value="1"/>
</dbReference>
<dbReference type="PANTHER" id="PTHR43618:SF17">
    <property type="entry name" value="RHAMNOLIPIDS BIOSYNTHESIS 3-OXOACYL-[ACYL-CARRIER-PROTEIN] REDUCTASE"/>
    <property type="match status" value="1"/>
</dbReference>
<dbReference type="Gene3D" id="3.40.50.720">
    <property type="entry name" value="NAD(P)-binding Rossmann-like Domain"/>
    <property type="match status" value="1"/>
</dbReference>
<dbReference type="SUPFAM" id="SSF52821">
    <property type="entry name" value="Rhodanese/Cell cycle control phosphatase"/>
    <property type="match status" value="1"/>
</dbReference>
<dbReference type="FunFam" id="3.40.50.720:FF:000084">
    <property type="entry name" value="Short-chain dehydrogenase reductase"/>
    <property type="match status" value="1"/>
</dbReference>
<dbReference type="InterPro" id="IPR036873">
    <property type="entry name" value="Rhodanese-like_dom_sf"/>
</dbReference>
<dbReference type="PROSITE" id="PS50206">
    <property type="entry name" value="RHODANESE_3"/>
    <property type="match status" value="1"/>
</dbReference>
<dbReference type="PROSITE" id="PS50055">
    <property type="entry name" value="TYR_PHOSPHATASE_PTP"/>
    <property type="match status" value="1"/>
</dbReference>
<evidence type="ECO:0000259" key="6">
    <source>
        <dbReference type="PROSITE" id="PS50055"/>
    </source>
</evidence>
<dbReference type="PRINTS" id="PR00081">
    <property type="entry name" value="GDHRDH"/>
</dbReference>
<dbReference type="InterPro" id="IPR016130">
    <property type="entry name" value="Tyr_Pase_AS"/>
</dbReference>
<dbReference type="InterPro" id="IPR003595">
    <property type="entry name" value="Tyr_Pase_cat"/>
</dbReference>
<feature type="compositionally biased region" description="Polar residues" evidence="5">
    <location>
        <begin position="461"/>
        <end position="479"/>
    </location>
</feature>
<dbReference type="SMART" id="SM00194">
    <property type="entry name" value="PTPc"/>
    <property type="match status" value="1"/>
</dbReference>
<evidence type="ECO:0000313" key="9">
    <source>
        <dbReference type="EMBL" id="PWA03577.1"/>
    </source>
</evidence>
<accession>A0A2U1JER1</accession>
<evidence type="ECO:0000256" key="5">
    <source>
        <dbReference type="SAM" id="MobiDB-lite"/>
    </source>
</evidence>
<feature type="compositionally biased region" description="Low complexity" evidence="5">
    <location>
        <begin position="487"/>
        <end position="503"/>
    </location>
</feature>
<keyword evidence="10" id="KW-1185">Reference proteome</keyword>
<dbReference type="EC" id="3.1.3.48" evidence="2"/>
<dbReference type="InterPro" id="IPR020904">
    <property type="entry name" value="Sc_DH/Rdtase_CS"/>
</dbReference>
<dbReference type="InterPro" id="IPR000387">
    <property type="entry name" value="Tyr_Pase_dom"/>
</dbReference>